<feature type="active site" description="Acyl-thioester intermediate" evidence="15 16">
    <location>
        <position position="128"/>
    </location>
</feature>
<keyword evidence="11 15" id="KW-0560">Oxidoreductase</keyword>
<dbReference type="Proteomes" id="UP000001683">
    <property type="component" value="Chromosome"/>
</dbReference>
<dbReference type="SUPFAM" id="SSF55347">
    <property type="entry name" value="Glyceraldehyde-3-phosphate dehydrogenase-like, C-terminal domain"/>
    <property type="match status" value="1"/>
</dbReference>
<dbReference type="UniPathway" id="UPA00050">
    <property type="reaction ID" value="UER00463"/>
</dbReference>
<reference evidence="18 19" key="2">
    <citation type="journal article" date="2011" name="J. Bacteriol.">
        <title>Complete genome sequence of the anaerobic, halophilic alkalithermophile Natranaerobius thermophilus JW/NM-WN-LF.</title>
        <authorList>
            <person name="Zhao B."/>
            <person name="Mesbah N.M."/>
            <person name="Dalin E."/>
            <person name="Goodwin L."/>
            <person name="Nolan M."/>
            <person name="Pitluck S."/>
            <person name="Chertkov O."/>
            <person name="Brettin T.S."/>
            <person name="Han J."/>
            <person name="Larimer F.W."/>
            <person name="Land M.L."/>
            <person name="Hauser L."/>
            <person name="Kyrpides N."/>
            <person name="Wiegel J."/>
        </authorList>
    </citation>
    <scope>NUCLEOTIDE SEQUENCE [LARGE SCALE GENOMIC DNA]</scope>
    <source>
        <strain evidence="19">ATCC BAA-1301 / DSM 18059 / JW/NM-WN-LF</strain>
    </source>
</reference>
<dbReference type="GO" id="GO:0051287">
    <property type="term" value="F:NAD binding"/>
    <property type="evidence" value="ECO:0007669"/>
    <property type="project" value="InterPro"/>
</dbReference>
<evidence type="ECO:0000256" key="1">
    <source>
        <dbReference type="ARBA" id="ARBA00005021"/>
    </source>
</evidence>
<comment type="caution">
    <text evidence="15">Lacks conserved residue(s) required for the propagation of feature annotation.</text>
</comment>
<dbReference type="GO" id="GO:0009088">
    <property type="term" value="P:threonine biosynthetic process"/>
    <property type="evidence" value="ECO:0007669"/>
    <property type="project" value="UniProtKB-UniRule"/>
</dbReference>
<dbReference type="Gene3D" id="3.30.360.10">
    <property type="entry name" value="Dihydrodipicolinate Reductase, domain 2"/>
    <property type="match status" value="1"/>
</dbReference>
<dbReference type="PANTHER" id="PTHR46278:SF2">
    <property type="entry name" value="ASPARTATE-SEMIALDEHYDE DEHYDROGENASE"/>
    <property type="match status" value="1"/>
</dbReference>
<dbReference type="KEGG" id="nth:Nther_1273"/>
<comment type="similarity">
    <text evidence="4 15">Belongs to the aspartate-semialdehyde dehydrogenase family.</text>
</comment>
<evidence type="ECO:0000256" key="15">
    <source>
        <dbReference type="HAMAP-Rule" id="MF_02121"/>
    </source>
</evidence>
<evidence type="ECO:0000256" key="14">
    <source>
        <dbReference type="ARBA" id="ARBA00047891"/>
    </source>
</evidence>
<dbReference type="HOGENOM" id="CLU_049966_0_1_9"/>
<organism evidence="18 19">
    <name type="scientific">Natranaerobius thermophilus (strain ATCC BAA-1301 / DSM 18059 / JW/NM-WN-LF)</name>
    <dbReference type="NCBI Taxonomy" id="457570"/>
    <lineage>
        <taxon>Bacteria</taxon>
        <taxon>Bacillati</taxon>
        <taxon>Bacillota</taxon>
        <taxon>Clostridia</taxon>
        <taxon>Natranaerobiales</taxon>
        <taxon>Natranaerobiaceae</taxon>
        <taxon>Natranaerobius</taxon>
    </lineage>
</organism>
<feature type="binding site" evidence="15">
    <location>
        <position position="316"/>
    </location>
    <ligand>
        <name>NADP(+)</name>
        <dbReference type="ChEBI" id="CHEBI:58349"/>
    </ligand>
</feature>
<sequence length="335" mass="36881">MSFKLGVVGATGLVGGKILEVLEERNITPQELYLLTTKKSAGLPLYFKGTKIFTREIDVELFSKLDYILFAVGGDVSEEFAPKAVQAGATVIDNSSRFRMAPHVPLVVPEVNPETAKEHQGIIANPNCSTIQLVVPLKYIDDEFGVKRVIVSTYQAVSGSGKAAMKELRKNAALQLAGYYEDTERKAYPKNIEFNCLPHVDDFTESGLTKEELKMINETRKIISPNIKISPTCVRVPVVNGHSEAVTIETEENNINPEKVREVLKTGAGIVVNDNLGENDYPTAIDCDDSDQIYVGRIRKDPTLTNGINLWIVADNLRKGAATNAVQILEYLLQT</sequence>
<feature type="domain" description="Semialdehyde dehydrogenase NAD-binding" evidence="17">
    <location>
        <begin position="4"/>
        <end position="119"/>
    </location>
</feature>
<dbReference type="GO" id="GO:0009089">
    <property type="term" value="P:lysine biosynthetic process via diaminopimelate"/>
    <property type="evidence" value="ECO:0007669"/>
    <property type="project" value="UniProtKB-UniRule"/>
</dbReference>
<comment type="catalytic activity">
    <reaction evidence="14 15">
        <text>L-aspartate 4-semialdehyde + phosphate + NADP(+) = 4-phospho-L-aspartate + NADPH + H(+)</text>
        <dbReference type="Rhea" id="RHEA:24284"/>
        <dbReference type="ChEBI" id="CHEBI:15378"/>
        <dbReference type="ChEBI" id="CHEBI:43474"/>
        <dbReference type="ChEBI" id="CHEBI:57535"/>
        <dbReference type="ChEBI" id="CHEBI:57783"/>
        <dbReference type="ChEBI" id="CHEBI:58349"/>
        <dbReference type="ChEBI" id="CHEBI:537519"/>
        <dbReference type="EC" id="1.2.1.11"/>
    </reaction>
</comment>
<dbReference type="Gene3D" id="3.40.50.720">
    <property type="entry name" value="NAD(P)-binding Rossmann-like Domain"/>
    <property type="match status" value="1"/>
</dbReference>
<dbReference type="GO" id="GO:0009097">
    <property type="term" value="P:isoleucine biosynthetic process"/>
    <property type="evidence" value="ECO:0007669"/>
    <property type="project" value="UniProtKB-UniRule"/>
</dbReference>
<dbReference type="HAMAP" id="MF_02121">
    <property type="entry name" value="ASADH"/>
    <property type="match status" value="1"/>
</dbReference>
<keyword evidence="13 15" id="KW-0486">Methionine biosynthesis</keyword>
<keyword evidence="9 15" id="KW-0521">NADP</keyword>
<dbReference type="PIRSF" id="PIRSF000148">
    <property type="entry name" value="ASA_dh"/>
    <property type="match status" value="1"/>
</dbReference>
<keyword evidence="7 15" id="KW-0028">Amino-acid biosynthesis</keyword>
<dbReference type="NCBIfam" id="TIGR01296">
    <property type="entry name" value="asd_B"/>
    <property type="match status" value="1"/>
</dbReference>
<dbReference type="Pfam" id="PF02774">
    <property type="entry name" value="Semialdhyde_dhC"/>
    <property type="match status" value="1"/>
</dbReference>
<dbReference type="eggNOG" id="COG0136">
    <property type="taxonomic scope" value="Bacteria"/>
</dbReference>
<evidence type="ECO:0000256" key="16">
    <source>
        <dbReference type="PIRSR" id="PIRSR000148-1"/>
    </source>
</evidence>
<evidence type="ECO:0000259" key="17">
    <source>
        <dbReference type="SMART" id="SM00859"/>
    </source>
</evidence>
<comment type="function">
    <text evidence="15">Catalyzes the NADPH-dependent formation of L-aspartate-semialdehyde (L-ASA) by the reductive dephosphorylation of L-aspartyl-4-phosphate.</text>
</comment>
<dbReference type="UniPathway" id="UPA00034">
    <property type="reaction ID" value="UER00016"/>
</dbReference>
<evidence type="ECO:0000256" key="3">
    <source>
        <dbReference type="ARBA" id="ARBA00005097"/>
    </source>
</evidence>
<dbReference type="GO" id="GO:0004073">
    <property type="term" value="F:aspartate-semialdehyde dehydrogenase activity"/>
    <property type="evidence" value="ECO:0007669"/>
    <property type="project" value="UniProtKB-UniRule"/>
</dbReference>
<feature type="active site" description="Proton acceptor" evidence="15 16">
    <location>
        <position position="242"/>
    </location>
</feature>
<keyword evidence="10 15" id="KW-0220">Diaminopimelate biosynthesis</keyword>
<feature type="binding site" evidence="15">
    <location>
        <position position="99"/>
    </location>
    <ligand>
        <name>phosphate</name>
        <dbReference type="ChEBI" id="CHEBI:43474"/>
    </ligand>
</feature>
<dbReference type="PROSITE" id="PS01103">
    <property type="entry name" value="ASD"/>
    <property type="match status" value="1"/>
</dbReference>
<dbReference type="InterPro" id="IPR012080">
    <property type="entry name" value="Asp_semialdehyde_DH"/>
</dbReference>
<gene>
    <name evidence="15" type="primary">asd</name>
    <name evidence="18" type="ordered locus">Nther_1273</name>
</gene>
<evidence type="ECO:0000313" key="18">
    <source>
        <dbReference type="EMBL" id="ACB84856.1"/>
    </source>
</evidence>
<evidence type="ECO:0000256" key="4">
    <source>
        <dbReference type="ARBA" id="ARBA00010584"/>
    </source>
</evidence>
<proteinExistence type="inferred from homology"/>
<dbReference type="GO" id="GO:0019877">
    <property type="term" value="P:diaminopimelate biosynthetic process"/>
    <property type="evidence" value="ECO:0007669"/>
    <property type="project" value="UniProtKB-UniRule"/>
</dbReference>
<evidence type="ECO:0000256" key="8">
    <source>
        <dbReference type="ARBA" id="ARBA00022697"/>
    </source>
</evidence>
<dbReference type="CDD" id="cd02316">
    <property type="entry name" value="VcASADH2_like_N"/>
    <property type="match status" value="1"/>
</dbReference>
<dbReference type="InterPro" id="IPR000534">
    <property type="entry name" value="Semialdehyde_DH_NAD-bd"/>
</dbReference>
<dbReference type="InterPro" id="IPR005986">
    <property type="entry name" value="Asp_semialdehyde_DH_beta"/>
</dbReference>
<evidence type="ECO:0000256" key="5">
    <source>
        <dbReference type="ARBA" id="ARBA00011738"/>
    </source>
</evidence>
<keyword evidence="19" id="KW-1185">Reference proteome</keyword>
<dbReference type="GO" id="GO:0071266">
    <property type="term" value="P:'de novo' L-methionine biosynthetic process"/>
    <property type="evidence" value="ECO:0007669"/>
    <property type="project" value="UniProtKB-UniRule"/>
</dbReference>
<feature type="binding site" evidence="15">
    <location>
        <position position="235"/>
    </location>
    <ligand>
        <name>substrate</name>
    </ligand>
</feature>
<dbReference type="InParanoid" id="B2A251"/>
<evidence type="ECO:0000256" key="2">
    <source>
        <dbReference type="ARBA" id="ARBA00005076"/>
    </source>
</evidence>
<evidence type="ECO:0000256" key="12">
    <source>
        <dbReference type="ARBA" id="ARBA00023154"/>
    </source>
</evidence>
<dbReference type="RefSeq" id="WP_012447731.1">
    <property type="nucleotide sequence ID" value="NC_010718.1"/>
</dbReference>
<dbReference type="OrthoDB" id="9805684at2"/>
<dbReference type="SMART" id="SM00859">
    <property type="entry name" value="Semialdhyde_dh"/>
    <property type="match status" value="1"/>
</dbReference>
<dbReference type="InterPro" id="IPR036291">
    <property type="entry name" value="NAD(P)-bd_dom_sf"/>
</dbReference>
<accession>B2A251</accession>
<dbReference type="GO" id="GO:0050661">
    <property type="term" value="F:NADP binding"/>
    <property type="evidence" value="ECO:0007669"/>
    <property type="project" value="UniProtKB-UniRule"/>
</dbReference>
<keyword evidence="12 15" id="KW-0457">Lysine biosynthesis</keyword>
<protein>
    <recommendedName>
        <fullName evidence="6 15">Aspartate-semialdehyde dehydrogenase</fullName>
        <shortName evidence="15">ASA dehydrogenase</shortName>
        <shortName evidence="15">ASADH</shortName>
        <ecNumber evidence="6 15">1.2.1.11</ecNumber>
    </recommendedName>
    <alternativeName>
        <fullName evidence="15">Aspartate-beta-semialdehyde dehydrogenase</fullName>
    </alternativeName>
</protein>
<dbReference type="SUPFAM" id="SSF51735">
    <property type="entry name" value="NAD(P)-binding Rossmann-fold domains"/>
    <property type="match status" value="1"/>
</dbReference>
<evidence type="ECO:0000256" key="7">
    <source>
        <dbReference type="ARBA" id="ARBA00022605"/>
    </source>
</evidence>
<feature type="binding site" evidence="15">
    <location>
        <position position="155"/>
    </location>
    <ligand>
        <name>substrate</name>
    </ligand>
</feature>
<feature type="binding site" evidence="15">
    <location>
        <begin position="158"/>
        <end position="159"/>
    </location>
    <ligand>
        <name>NADP(+)</name>
        <dbReference type="ChEBI" id="CHEBI:58349"/>
    </ligand>
</feature>
<evidence type="ECO:0000256" key="9">
    <source>
        <dbReference type="ARBA" id="ARBA00022857"/>
    </source>
</evidence>
<dbReference type="EMBL" id="CP001034">
    <property type="protein sequence ID" value="ACB84856.1"/>
    <property type="molecule type" value="Genomic_DNA"/>
</dbReference>
<evidence type="ECO:0000256" key="10">
    <source>
        <dbReference type="ARBA" id="ARBA00022915"/>
    </source>
</evidence>
<dbReference type="EC" id="1.2.1.11" evidence="6 15"/>
<evidence type="ECO:0000256" key="11">
    <source>
        <dbReference type="ARBA" id="ARBA00023002"/>
    </source>
</evidence>
<dbReference type="GO" id="GO:0046983">
    <property type="term" value="F:protein dimerization activity"/>
    <property type="evidence" value="ECO:0007669"/>
    <property type="project" value="InterPro"/>
</dbReference>
<comment type="pathway">
    <text evidence="2 15">Amino-acid biosynthesis; L-lysine biosynthesis via DAP pathway; (S)-tetrahydrodipicolinate from L-aspartate: step 2/4.</text>
</comment>
<feature type="binding site" evidence="15">
    <location>
        <begin position="39"/>
        <end position="40"/>
    </location>
    <ligand>
        <name>NADP(+)</name>
        <dbReference type="ChEBI" id="CHEBI:58349"/>
    </ligand>
</feature>
<dbReference type="CDD" id="cd18131">
    <property type="entry name" value="ASADH_C_bac_euk_like"/>
    <property type="match status" value="1"/>
</dbReference>
<evidence type="ECO:0000313" key="19">
    <source>
        <dbReference type="Proteomes" id="UP000001683"/>
    </source>
</evidence>
<keyword evidence="8 15" id="KW-0791">Threonine biosynthesis</keyword>
<dbReference type="UniPathway" id="UPA00051">
    <property type="reaction ID" value="UER00464"/>
</dbReference>
<dbReference type="PANTHER" id="PTHR46278">
    <property type="entry name" value="DEHYDROGENASE, PUTATIVE-RELATED"/>
    <property type="match status" value="1"/>
</dbReference>
<feature type="binding site" evidence="15">
    <location>
        <begin position="11"/>
        <end position="14"/>
    </location>
    <ligand>
        <name>NADP(+)</name>
        <dbReference type="ChEBI" id="CHEBI:58349"/>
    </ligand>
</feature>
<evidence type="ECO:0000256" key="6">
    <source>
        <dbReference type="ARBA" id="ARBA00013120"/>
    </source>
</evidence>
<evidence type="ECO:0000256" key="13">
    <source>
        <dbReference type="ARBA" id="ARBA00023167"/>
    </source>
</evidence>
<comment type="pathway">
    <text evidence="3 15">Amino-acid biosynthesis; L-threonine biosynthesis; L-threonine from L-aspartate: step 2/5.</text>
</comment>
<dbReference type="InterPro" id="IPR012280">
    <property type="entry name" value="Semialdhyde_DH_dimer_dom"/>
</dbReference>
<dbReference type="NCBIfam" id="NF011456">
    <property type="entry name" value="PRK14874.1"/>
    <property type="match status" value="1"/>
</dbReference>
<dbReference type="InterPro" id="IPR000319">
    <property type="entry name" value="Asp-semialdehyde_DH_CS"/>
</dbReference>
<dbReference type="AlphaFoldDB" id="B2A251"/>
<reference evidence="18 19" key="1">
    <citation type="submission" date="2008-04" db="EMBL/GenBank/DDBJ databases">
        <title>Complete sequence of chromosome of Natranaerobius thermophilus JW/NM-WN-LF.</title>
        <authorList>
            <consortium name="US DOE Joint Genome Institute"/>
            <person name="Copeland A."/>
            <person name="Lucas S."/>
            <person name="Lapidus A."/>
            <person name="Glavina del Rio T."/>
            <person name="Dalin E."/>
            <person name="Tice H."/>
            <person name="Bruce D."/>
            <person name="Goodwin L."/>
            <person name="Pitluck S."/>
            <person name="Chertkov O."/>
            <person name="Brettin T."/>
            <person name="Detter J.C."/>
            <person name="Han C."/>
            <person name="Kuske C.R."/>
            <person name="Schmutz J."/>
            <person name="Larimer F."/>
            <person name="Land M."/>
            <person name="Hauser L."/>
            <person name="Kyrpides N."/>
            <person name="Lykidis A."/>
            <person name="Mesbah N.M."/>
            <person name="Wiegel J."/>
        </authorList>
    </citation>
    <scope>NUCLEOTIDE SEQUENCE [LARGE SCALE GENOMIC DNA]</scope>
    <source>
        <strain evidence="19">ATCC BAA-1301 / DSM 18059 / JW/NM-WN-LF</strain>
    </source>
</reference>
<dbReference type="STRING" id="457570.Nther_1273"/>
<comment type="pathway">
    <text evidence="1 15">Amino-acid biosynthesis; L-methionine biosynthesis via de novo pathway; L-homoserine from L-aspartate: step 2/3.</text>
</comment>
<comment type="subunit">
    <text evidence="5 15">Homodimer.</text>
</comment>
<dbReference type="Pfam" id="PF01118">
    <property type="entry name" value="Semialdhyde_dh"/>
    <property type="match status" value="1"/>
</dbReference>
<name>B2A251_NATTJ</name>